<sequence length="215" mass="23928">MRTLCAISFLALGQYLVFAVVEEPPVAPIGKDVVVNASIFYDSNYAKWHKEKKPKLDIAQDLKHLVSLAQGYFHKQNVTVTFNVSTVENVSNYLVFDTEKSIKGNKTLRNMTKFANSRKAPNNSIYYHFSGYSIDANIAKQPLKKRGLSDTATTGTFCTKPSAAILLYFPGSNNTLAFVHATARTFGVTDHLIFTPKDIEAMNATFAKCSTREKK</sequence>
<reference evidence="2" key="1">
    <citation type="submission" date="2012-11" db="EMBL/GenBank/DDBJ databases">
        <authorList>
            <person name="Lucero-Rivera Y.E."/>
            <person name="Tovar-Ramirez D."/>
        </authorList>
    </citation>
    <scope>NUCLEOTIDE SEQUENCE</scope>
    <source>
        <tissue evidence="2">Salivary gland</tissue>
    </source>
</reference>
<accession>L7LY94</accession>
<dbReference type="InterPro" id="IPR024079">
    <property type="entry name" value="MetalloPept_cat_dom_sf"/>
</dbReference>
<feature type="signal peptide" evidence="1">
    <location>
        <begin position="1"/>
        <end position="19"/>
    </location>
</feature>
<dbReference type="GO" id="GO:0008237">
    <property type="term" value="F:metallopeptidase activity"/>
    <property type="evidence" value="ECO:0007669"/>
    <property type="project" value="InterPro"/>
</dbReference>
<organism evidence="2">
    <name type="scientific">Rhipicephalus pulchellus</name>
    <name type="common">Yellow backed tick</name>
    <name type="synonym">Dermacentor pulchellus</name>
    <dbReference type="NCBI Taxonomy" id="72859"/>
    <lineage>
        <taxon>Eukaryota</taxon>
        <taxon>Metazoa</taxon>
        <taxon>Ecdysozoa</taxon>
        <taxon>Arthropoda</taxon>
        <taxon>Chelicerata</taxon>
        <taxon>Arachnida</taxon>
        <taxon>Acari</taxon>
        <taxon>Parasitiformes</taxon>
        <taxon>Ixodida</taxon>
        <taxon>Ixodoidea</taxon>
        <taxon>Ixodidae</taxon>
        <taxon>Rhipicephalinae</taxon>
        <taxon>Rhipicephalus</taxon>
        <taxon>Rhipicephalus</taxon>
    </lineage>
</organism>
<evidence type="ECO:0000256" key="1">
    <source>
        <dbReference type="SAM" id="SignalP"/>
    </source>
</evidence>
<dbReference type="AlphaFoldDB" id="L7LY94"/>
<keyword evidence="1" id="KW-0732">Signal</keyword>
<name>L7LY94_RHIPC</name>
<proteinExistence type="evidence at transcript level"/>
<dbReference type="EMBL" id="GACK01009176">
    <property type="protein sequence ID" value="JAA55858.1"/>
    <property type="molecule type" value="mRNA"/>
</dbReference>
<reference evidence="2" key="2">
    <citation type="journal article" date="2015" name="J. Proteomics">
        <title>Sexual differences in the sialomes of the zebra tick, Rhipicephalus pulchellus.</title>
        <authorList>
            <person name="Tan A.W."/>
            <person name="Francischetti I.M."/>
            <person name="Slovak M."/>
            <person name="Kini R.M."/>
            <person name="Ribeiro J.M."/>
        </authorList>
    </citation>
    <scope>NUCLEOTIDE SEQUENCE</scope>
    <source>
        <tissue evidence="2">Salivary gland</tissue>
    </source>
</reference>
<protein>
    <submittedName>
        <fullName evidence="2">Putative rhipicephalus family xiii</fullName>
    </submittedName>
</protein>
<evidence type="ECO:0000313" key="2">
    <source>
        <dbReference type="EMBL" id="JAA55858.1"/>
    </source>
</evidence>
<dbReference type="Gene3D" id="3.40.390.10">
    <property type="entry name" value="Collagenase (Catalytic Domain)"/>
    <property type="match status" value="1"/>
</dbReference>
<feature type="chain" id="PRO_5003981245" evidence="1">
    <location>
        <begin position="20"/>
        <end position="215"/>
    </location>
</feature>